<organism evidence="8 9">
    <name type="scientific">Vibrio navarrensis</name>
    <dbReference type="NCBI Taxonomy" id="29495"/>
    <lineage>
        <taxon>Bacteria</taxon>
        <taxon>Pseudomonadati</taxon>
        <taxon>Pseudomonadota</taxon>
        <taxon>Gammaproteobacteria</taxon>
        <taxon>Vibrionales</taxon>
        <taxon>Vibrionaceae</taxon>
        <taxon>Vibrio</taxon>
    </lineage>
</organism>
<dbReference type="Pfam" id="PF01891">
    <property type="entry name" value="CbiM"/>
    <property type="match status" value="1"/>
</dbReference>
<keyword evidence="9" id="KW-1185">Reference proteome</keyword>
<gene>
    <name evidence="8" type="ORF">EA26_05935</name>
</gene>
<keyword evidence="5 7" id="KW-1133">Transmembrane helix</keyword>
<evidence type="ECO:0000256" key="2">
    <source>
        <dbReference type="ARBA" id="ARBA00022448"/>
    </source>
</evidence>
<evidence type="ECO:0000256" key="5">
    <source>
        <dbReference type="ARBA" id="ARBA00022989"/>
    </source>
</evidence>
<dbReference type="eggNOG" id="COG3235">
    <property type="taxonomic scope" value="Bacteria"/>
</dbReference>
<evidence type="ECO:0000256" key="1">
    <source>
        <dbReference type="ARBA" id="ARBA00004651"/>
    </source>
</evidence>
<feature type="transmembrane region" description="Helical" evidence="7">
    <location>
        <begin position="176"/>
        <end position="201"/>
    </location>
</feature>
<evidence type="ECO:0000313" key="9">
    <source>
        <dbReference type="Proteomes" id="UP000029994"/>
    </source>
</evidence>
<dbReference type="Proteomes" id="UP000029994">
    <property type="component" value="Unassembled WGS sequence"/>
</dbReference>
<dbReference type="AlphaFoldDB" id="A0A099LRY4"/>
<feature type="transmembrane region" description="Helical" evidence="7">
    <location>
        <begin position="67"/>
        <end position="95"/>
    </location>
</feature>
<feature type="transmembrane region" description="Helical" evidence="7">
    <location>
        <begin position="38"/>
        <end position="55"/>
    </location>
</feature>
<dbReference type="GO" id="GO:0005886">
    <property type="term" value="C:plasma membrane"/>
    <property type="evidence" value="ECO:0007669"/>
    <property type="project" value="UniProtKB-SubCell"/>
</dbReference>
<comment type="subcellular location">
    <subcellularLocation>
        <location evidence="1">Cell membrane</location>
        <topology evidence="1">Multi-pass membrane protein</topology>
    </subcellularLocation>
</comment>
<evidence type="ECO:0000313" key="8">
    <source>
        <dbReference type="EMBL" id="KGK10865.1"/>
    </source>
</evidence>
<dbReference type="EMBL" id="JMCG01000001">
    <property type="protein sequence ID" value="KGK10865.1"/>
    <property type="molecule type" value="Genomic_DNA"/>
</dbReference>
<sequence>MDVFTLFCSGLTILIGWRFCWADFKRVVLPKLLNEKSFQHLTFAVIFILFLLWRTQAGIKDGLQVHFLALTTLTMMFGWRMAFLICLPVTFGLALTSDMPISAIPEYLTLSVLFPIAISYLIFCLSYHYLPRNIFVFIFIAGFLNAAITGSLHLMVNALYHLWSGHYDWQTIWDNYFILVPLLAFPEALLNGMSLAVLCVFKPEWLRVFSDHDYIFNHYHKH</sequence>
<dbReference type="Gene3D" id="1.10.1760.20">
    <property type="match status" value="1"/>
</dbReference>
<dbReference type="GeneID" id="43682738"/>
<evidence type="ECO:0000256" key="6">
    <source>
        <dbReference type="ARBA" id="ARBA00023136"/>
    </source>
</evidence>
<evidence type="ECO:0000256" key="4">
    <source>
        <dbReference type="ARBA" id="ARBA00022692"/>
    </source>
</evidence>
<proteinExistence type="predicted"/>
<dbReference type="RefSeq" id="WP_039425220.1">
    <property type="nucleotide sequence ID" value="NZ_CP061845.1"/>
</dbReference>
<protein>
    <submittedName>
        <fullName evidence="8">Membrane protein</fullName>
    </submittedName>
</protein>
<dbReference type="STRING" id="29495.EA26_05935"/>
<comment type="caution">
    <text evidence="8">The sequence shown here is derived from an EMBL/GenBank/DDBJ whole genome shotgun (WGS) entry which is preliminary data.</text>
</comment>
<accession>A0A099LRY4</accession>
<dbReference type="InterPro" id="IPR002751">
    <property type="entry name" value="CbiM/NikMN"/>
</dbReference>
<evidence type="ECO:0000256" key="7">
    <source>
        <dbReference type="SAM" id="Phobius"/>
    </source>
</evidence>
<dbReference type="GO" id="GO:0000041">
    <property type="term" value="P:transition metal ion transport"/>
    <property type="evidence" value="ECO:0007669"/>
    <property type="project" value="InterPro"/>
</dbReference>
<keyword evidence="6 7" id="KW-0472">Membrane</keyword>
<feature type="transmembrane region" description="Helical" evidence="7">
    <location>
        <begin position="107"/>
        <end position="127"/>
    </location>
</feature>
<reference evidence="8 9" key="1">
    <citation type="submission" date="2014-04" db="EMBL/GenBank/DDBJ databases">
        <title>Genome sequencing of Vibrio navarrensis strains.</title>
        <authorList>
            <person name="Gladney L.M."/>
            <person name="Katz L.S."/>
            <person name="Marino-Ramirez L."/>
            <person name="Jordan I.K."/>
        </authorList>
    </citation>
    <scope>NUCLEOTIDE SEQUENCE [LARGE SCALE GENOMIC DNA]</scope>
    <source>
        <strain evidence="8 9">ATCC 51183</strain>
    </source>
</reference>
<name>A0A099LRY4_9VIBR</name>
<keyword evidence="3" id="KW-1003">Cell membrane</keyword>
<keyword evidence="4 7" id="KW-0812">Transmembrane</keyword>
<feature type="transmembrane region" description="Helical" evidence="7">
    <location>
        <begin position="134"/>
        <end position="156"/>
    </location>
</feature>
<evidence type="ECO:0000256" key="3">
    <source>
        <dbReference type="ARBA" id="ARBA00022475"/>
    </source>
</evidence>
<keyword evidence="2" id="KW-0813">Transport</keyword>